<dbReference type="Proteomes" id="UP000785679">
    <property type="component" value="Unassembled WGS sequence"/>
</dbReference>
<keyword evidence="2" id="KW-1185">Reference proteome</keyword>
<comment type="caution">
    <text evidence="1">The sequence shown here is derived from an EMBL/GenBank/DDBJ whole genome shotgun (WGS) entry which is preliminary data.</text>
</comment>
<sequence length="263" mass="30922">MEAIKEKCRQRLDMQRKSLISKYRRETQEKQHLLSQSKLRPSHSVRQAHQELLDTDALHALILTEAAQQAQYDDADCPQLSVEEWNREIDFIHRELNEYLARELLLSVESDEYYHDERYHQITAQEAEQIQEMYHPQSGESHIYVCPVCKSTVHRIQNSTRLCCERRGCVDVDVRVPELRVDYIMDMVMKLLVEHRKQQPQHSHPCQEEHSMKVTVSSLSECGMCDPPVYDENGQWVSNNENDALAVFVSCTQCHYLDFETIM</sequence>
<organism evidence="1 2">
    <name type="scientific">Halteria grandinella</name>
    <dbReference type="NCBI Taxonomy" id="5974"/>
    <lineage>
        <taxon>Eukaryota</taxon>
        <taxon>Sar</taxon>
        <taxon>Alveolata</taxon>
        <taxon>Ciliophora</taxon>
        <taxon>Intramacronucleata</taxon>
        <taxon>Spirotrichea</taxon>
        <taxon>Stichotrichia</taxon>
        <taxon>Sporadotrichida</taxon>
        <taxon>Halteriidae</taxon>
        <taxon>Halteria</taxon>
    </lineage>
</organism>
<proteinExistence type="predicted"/>
<gene>
    <name evidence="1" type="ORF">FGO68_gene3554</name>
</gene>
<accession>A0A8J8SW93</accession>
<dbReference type="EMBL" id="RRYP01021591">
    <property type="protein sequence ID" value="TNV72621.1"/>
    <property type="molecule type" value="Genomic_DNA"/>
</dbReference>
<evidence type="ECO:0000313" key="1">
    <source>
        <dbReference type="EMBL" id="TNV72621.1"/>
    </source>
</evidence>
<reference evidence="1" key="1">
    <citation type="submission" date="2019-06" db="EMBL/GenBank/DDBJ databases">
        <authorList>
            <person name="Zheng W."/>
        </authorList>
    </citation>
    <scope>NUCLEOTIDE SEQUENCE</scope>
    <source>
        <strain evidence="1">QDHG01</strain>
    </source>
</reference>
<name>A0A8J8SW93_HALGN</name>
<protein>
    <submittedName>
        <fullName evidence="1">Uncharacterized protein</fullName>
    </submittedName>
</protein>
<dbReference type="AlphaFoldDB" id="A0A8J8SW93"/>
<evidence type="ECO:0000313" key="2">
    <source>
        <dbReference type="Proteomes" id="UP000785679"/>
    </source>
</evidence>